<evidence type="ECO:0000313" key="7">
    <source>
        <dbReference type="EMBL" id="SFJ77053.1"/>
    </source>
</evidence>
<dbReference type="Pfam" id="PF01979">
    <property type="entry name" value="Amidohydro_1"/>
    <property type="match status" value="1"/>
</dbReference>
<dbReference type="STRING" id="240302.BN982_02965"/>
<keyword evidence="8" id="KW-1185">Reference proteome</keyword>
<dbReference type="EMBL" id="FOSB01000004">
    <property type="protein sequence ID" value="SFJ77053.1"/>
    <property type="molecule type" value="Genomic_DNA"/>
</dbReference>
<dbReference type="InterPro" id="IPR032466">
    <property type="entry name" value="Metal_Hydrolase"/>
</dbReference>
<dbReference type="InterPro" id="IPR011059">
    <property type="entry name" value="Metal-dep_hydrolase_composite"/>
</dbReference>
<name>A0A1I3U2T0_HALDA</name>
<dbReference type="Proteomes" id="UP000183557">
    <property type="component" value="Unassembled WGS sequence"/>
</dbReference>
<evidence type="ECO:0000256" key="4">
    <source>
        <dbReference type="ARBA" id="ARBA00047720"/>
    </source>
</evidence>
<proteinExistence type="inferred from homology"/>
<gene>
    <name evidence="7" type="ORF">SAMN04487936_104124</name>
</gene>
<keyword evidence="3" id="KW-0378">Hydrolase</keyword>
<dbReference type="InterPro" id="IPR026912">
    <property type="entry name" value="Adenine_deam_C"/>
</dbReference>
<dbReference type="Gene3D" id="2.30.40.10">
    <property type="entry name" value="Urease, subunit C, domain 1"/>
    <property type="match status" value="1"/>
</dbReference>
<dbReference type="EC" id="3.5.4.2" evidence="2"/>
<comment type="catalytic activity">
    <reaction evidence="4">
        <text>adenine + H2O + H(+) = hypoxanthine + NH4(+)</text>
        <dbReference type="Rhea" id="RHEA:23688"/>
        <dbReference type="ChEBI" id="CHEBI:15377"/>
        <dbReference type="ChEBI" id="CHEBI:15378"/>
        <dbReference type="ChEBI" id="CHEBI:16708"/>
        <dbReference type="ChEBI" id="CHEBI:17368"/>
        <dbReference type="ChEBI" id="CHEBI:28938"/>
        <dbReference type="EC" id="3.5.4.2"/>
    </reaction>
</comment>
<evidence type="ECO:0000259" key="5">
    <source>
        <dbReference type="Pfam" id="PF01979"/>
    </source>
</evidence>
<dbReference type="AlphaFoldDB" id="A0A1I3U2T0"/>
<sequence>MNETRFRWRNRQLREHAAVIDGKTAPTKLIKNTTYLNVYLKQWMTGHIWLYEDRIIYTGKELPSNTEGTEMIDGQDSYIVPGYVEPHSHPFQLYNPQSLAEYAAETGTTTLVNDNLMWLFLTEEEKAFSLLEEFMNLPATMYWWARFDPQTVLREEDREAFDEQIPDWIDHDAVIQGGELTAWPDVLHKGDEQILHYMQETKRSRKPLEAHLPGASEQTLVKMRLLGMDSEHESMTAEDVLQRLEIGYQTGLRYSSIRPDLPQILQGLIEKGHRHFDHLMYTTDGSTPGFYREGLINQCVQIALEAGVPEVEAYMMATYQAAKHFGIENRVGSLNAGRVAHLNFLSDPKNPTPHSVIAKGEWIKRDDKTVKPTTHIQWNKNGIKPLALDWEVTDGDMQFSMPVGLEMVNDVIMKPYAIYTESAAERLSDDHDESFLMLMDRDGEWMVNTLLKGFTKTLGALVSSYSNTGDIILTGKSRKDMKKAFHRMKEIGGGIVLVNEGEILFELSLPLGGVMSDLPMRDLIEEEAKLKAYLKEEGFAFSDPVYTLLFLSSMHLPYIRITPLGIMDVKKKEVLFPSIMR</sequence>
<protein>
    <recommendedName>
        <fullName evidence="2">adenine deaminase</fullName>
        <ecNumber evidence="2">3.5.4.2</ecNumber>
    </recommendedName>
</protein>
<dbReference type="Pfam" id="PF13382">
    <property type="entry name" value="Adenine_deam_C"/>
    <property type="match status" value="1"/>
</dbReference>
<dbReference type="SUPFAM" id="SSF51556">
    <property type="entry name" value="Metallo-dependent hydrolases"/>
    <property type="match status" value="1"/>
</dbReference>
<dbReference type="InterPro" id="IPR006680">
    <property type="entry name" value="Amidohydro-rel"/>
</dbReference>
<comment type="similarity">
    <text evidence="1">Belongs to the metallo-dependent hydrolases superfamily. Adenine deaminase family.</text>
</comment>
<dbReference type="GO" id="GO:0000034">
    <property type="term" value="F:adenine deaminase activity"/>
    <property type="evidence" value="ECO:0007669"/>
    <property type="project" value="UniProtKB-EC"/>
</dbReference>
<dbReference type="PANTHER" id="PTHR11113">
    <property type="entry name" value="N-ACETYLGLUCOSAMINE-6-PHOSPHATE DEACETYLASE"/>
    <property type="match status" value="1"/>
</dbReference>
<evidence type="ECO:0000313" key="8">
    <source>
        <dbReference type="Proteomes" id="UP000183557"/>
    </source>
</evidence>
<feature type="domain" description="Amidohydrolase-related" evidence="5">
    <location>
        <begin position="78"/>
        <end position="362"/>
    </location>
</feature>
<reference evidence="8" key="1">
    <citation type="submission" date="2016-10" db="EMBL/GenBank/DDBJ databases">
        <authorList>
            <person name="Varghese N."/>
            <person name="Submissions S."/>
        </authorList>
    </citation>
    <scope>NUCLEOTIDE SEQUENCE [LARGE SCALE GENOMIC DNA]</scope>
    <source>
        <strain evidence="8">CGMCC 1.3704</strain>
    </source>
</reference>
<evidence type="ECO:0000256" key="1">
    <source>
        <dbReference type="ARBA" id="ARBA00006773"/>
    </source>
</evidence>
<dbReference type="Gene3D" id="3.20.20.140">
    <property type="entry name" value="Metal-dependent hydrolases"/>
    <property type="match status" value="1"/>
</dbReference>
<feature type="domain" description="Adenine deaminase C-terminal" evidence="6">
    <location>
        <begin position="429"/>
        <end position="572"/>
    </location>
</feature>
<organism evidence="7 8">
    <name type="scientific">Halobacillus dabanensis</name>
    <dbReference type="NCBI Taxonomy" id="240302"/>
    <lineage>
        <taxon>Bacteria</taxon>
        <taxon>Bacillati</taxon>
        <taxon>Bacillota</taxon>
        <taxon>Bacilli</taxon>
        <taxon>Bacillales</taxon>
        <taxon>Bacillaceae</taxon>
        <taxon>Halobacillus</taxon>
    </lineage>
</organism>
<evidence type="ECO:0000259" key="6">
    <source>
        <dbReference type="Pfam" id="PF13382"/>
    </source>
</evidence>
<dbReference type="RefSeq" id="WP_075036110.1">
    <property type="nucleotide sequence ID" value="NZ_FOSB01000004.1"/>
</dbReference>
<dbReference type="SUPFAM" id="SSF51338">
    <property type="entry name" value="Composite domain of metallo-dependent hydrolases"/>
    <property type="match status" value="1"/>
</dbReference>
<dbReference type="PANTHER" id="PTHR11113:SF6">
    <property type="entry name" value="ADENINE DEAMINASE YERA-RELATED"/>
    <property type="match status" value="1"/>
</dbReference>
<evidence type="ECO:0000256" key="2">
    <source>
        <dbReference type="ARBA" id="ARBA00012782"/>
    </source>
</evidence>
<dbReference type="OrthoDB" id="9775607at2"/>
<evidence type="ECO:0000256" key="3">
    <source>
        <dbReference type="ARBA" id="ARBA00022801"/>
    </source>
</evidence>
<accession>A0A1I3U2T0</accession>